<dbReference type="PROSITE" id="PS00903">
    <property type="entry name" value="CYT_DCMP_DEAMINASES_1"/>
    <property type="match status" value="1"/>
</dbReference>
<dbReference type="InterPro" id="IPR002125">
    <property type="entry name" value="CMP_dCMP_dom"/>
</dbReference>
<feature type="active site" description="Proton donor" evidence="7">
    <location>
        <position position="53"/>
    </location>
</feature>
<keyword evidence="3 7" id="KW-0479">Metal-binding</keyword>
<gene>
    <name evidence="7" type="primary">tadA</name>
    <name evidence="9" type="ORF">AD953_09710</name>
</gene>
<feature type="binding site" evidence="7">
    <location>
        <position position="84"/>
    </location>
    <ligand>
        <name>Zn(2+)</name>
        <dbReference type="ChEBI" id="CHEBI:29105"/>
        <note>catalytic</note>
    </ligand>
</feature>
<evidence type="ECO:0000256" key="5">
    <source>
        <dbReference type="ARBA" id="ARBA00022833"/>
    </source>
</evidence>
<keyword evidence="4 7" id="KW-0378">Hydrolase</keyword>
<dbReference type="GO" id="GO:0008270">
    <property type="term" value="F:zinc ion binding"/>
    <property type="evidence" value="ECO:0007669"/>
    <property type="project" value="UniProtKB-UniRule"/>
</dbReference>
<feature type="domain" description="CMP/dCMP-type deaminase" evidence="8">
    <location>
        <begin position="1"/>
        <end position="109"/>
    </location>
</feature>
<dbReference type="Gene3D" id="3.40.140.10">
    <property type="entry name" value="Cytidine Deaminase, domain 2"/>
    <property type="match status" value="1"/>
</dbReference>
<dbReference type="InterPro" id="IPR016192">
    <property type="entry name" value="APOBEC/CMP_deaminase_Zn-bd"/>
</dbReference>
<dbReference type="GO" id="GO:0052717">
    <property type="term" value="F:tRNA-specific adenosine-34 deaminase activity"/>
    <property type="evidence" value="ECO:0007669"/>
    <property type="project" value="UniProtKB-UniRule"/>
</dbReference>
<comment type="cofactor">
    <cofactor evidence="7">
        <name>Zn(2+)</name>
        <dbReference type="ChEBI" id="CHEBI:29105"/>
    </cofactor>
    <text evidence="7">Binds 1 zinc ion per subunit.</text>
</comment>
<evidence type="ECO:0000256" key="3">
    <source>
        <dbReference type="ARBA" id="ARBA00022723"/>
    </source>
</evidence>
<dbReference type="InterPro" id="IPR028883">
    <property type="entry name" value="tRNA_aden_deaminase"/>
</dbReference>
<dbReference type="RefSeq" id="WP_061491264.1">
    <property type="nucleotide sequence ID" value="NZ_JBDNRO010000022.1"/>
</dbReference>
<comment type="subunit">
    <text evidence="7">Homodimer.</text>
</comment>
<comment type="catalytic activity">
    <reaction evidence="6 7">
        <text>adenosine(34) in tRNA + H2O + H(+) = inosine(34) in tRNA + NH4(+)</text>
        <dbReference type="Rhea" id="RHEA:43168"/>
        <dbReference type="Rhea" id="RHEA-COMP:10373"/>
        <dbReference type="Rhea" id="RHEA-COMP:10374"/>
        <dbReference type="ChEBI" id="CHEBI:15377"/>
        <dbReference type="ChEBI" id="CHEBI:15378"/>
        <dbReference type="ChEBI" id="CHEBI:28938"/>
        <dbReference type="ChEBI" id="CHEBI:74411"/>
        <dbReference type="ChEBI" id="CHEBI:82852"/>
        <dbReference type="EC" id="3.5.4.33"/>
    </reaction>
</comment>
<accession>A0A149V3X8</accession>
<dbReference type="Pfam" id="PF00383">
    <property type="entry name" value="dCMP_cyt_deam_1"/>
    <property type="match status" value="1"/>
</dbReference>
<dbReference type="CDD" id="cd01285">
    <property type="entry name" value="nucleoside_deaminase"/>
    <property type="match status" value="1"/>
</dbReference>
<keyword evidence="2 7" id="KW-0819">tRNA processing</keyword>
<dbReference type="PANTHER" id="PTHR11079:SF179">
    <property type="entry name" value="TRNA(ADENINE(34)) DEAMINASE, CHLOROPLASTIC"/>
    <property type="match status" value="1"/>
</dbReference>
<evidence type="ECO:0000313" key="9">
    <source>
        <dbReference type="EMBL" id="KXV74894.1"/>
    </source>
</evidence>
<evidence type="ECO:0000256" key="7">
    <source>
        <dbReference type="HAMAP-Rule" id="MF_00972"/>
    </source>
</evidence>
<dbReference type="InterPro" id="IPR016193">
    <property type="entry name" value="Cytidine_deaminase-like"/>
</dbReference>
<evidence type="ECO:0000256" key="1">
    <source>
        <dbReference type="ARBA" id="ARBA00010669"/>
    </source>
</evidence>
<dbReference type="GO" id="GO:0002100">
    <property type="term" value="P:tRNA wobble adenosine to inosine editing"/>
    <property type="evidence" value="ECO:0007669"/>
    <property type="project" value="UniProtKB-UniRule"/>
</dbReference>
<reference evidence="9 10" key="1">
    <citation type="submission" date="2015-06" db="EMBL/GenBank/DDBJ databases">
        <title>Improved classification and identification of acetic acid bacteria using matrix-assisted laser desorption/ionization time-of-flight mass spectrometry; Gluconobacter nephelii and Gluconobacter uchimurae are later heterotypic synonyms of Gluconobacter japonicus and Gluconobacter oxydans, respectively.</title>
        <authorList>
            <person name="Li L."/>
            <person name="Cleenwerck I."/>
            <person name="De Vuyst L."/>
            <person name="Vandamme P."/>
        </authorList>
    </citation>
    <scope>NUCLEOTIDE SEQUENCE [LARGE SCALE GENOMIC DNA]</scope>
    <source>
        <strain evidence="9 10">LMG 1604</strain>
    </source>
</reference>
<evidence type="ECO:0000259" key="8">
    <source>
        <dbReference type="PROSITE" id="PS51747"/>
    </source>
</evidence>
<comment type="function">
    <text evidence="7">Catalyzes the deamination of adenosine to inosine at the wobble position 34 of tRNA(Arg2).</text>
</comment>
<sequence>MKNGMELALCEAQNAAQRGEVPVGAVLLGPDGAVLAQAGNRVEELHDPSAHAEMLVMRAATAARGGKRLADCTLVVTLEPCPMCAAALAHFRVGRVLFGAYDPKGGGVEHGPRLPFRAEALHRPEIIGGVRERDSAALLKTFFQTLRERENEASSAS</sequence>
<evidence type="ECO:0000313" key="10">
    <source>
        <dbReference type="Proteomes" id="UP000075538"/>
    </source>
</evidence>
<keyword evidence="5 7" id="KW-0862">Zinc</keyword>
<dbReference type="PROSITE" id="PS51747">
    <property type="entry name" value="CYT_DCMP_DEAMINASES_2"/>
    <property type="match status" value="1"/>
</dbReference>
<dbReference type="HAMAP" id="MF_00972">
    <property type="entry name" value="tRNA_aden_deaminase"/>
    <property type="match status" value="1"/>
</dbReference>
<dbReference type="EC" id="3.5.4.33" evidence="7"/>
<dbReference type="AlphaFoldDB" id="A0A149V3X8"/>
<comment type="similarity">
    <text evidence="1">Belongs to the cytidine and deoxycytidylate deaminase family. ADAT2 subfamily.</text>
</comment>
<feature type="binding site" evidence="7">
    <location>
        <position position="81"/>
    </location>
    <ligand>
        <name>Zn(2+)</name>
        <dbReference type="ChEBI" id="CHEBI:29105"/>
        <note>catalytic</note>
    </ligand>
</feature>
<proteinExistence type="inferred from homology"/>
<protein>
    <recommendedName>
        <fullName evidence="7">tRNA-specific adenosine deaminase</fullName>
        <ecNumber evidence="7">3.5.4.33</ecNumber>
    </recommendedName>
</protein>
<dbReference type="PATRIC" id="fig|178901.15.peg.516"/>
<dbReference type="EMBL" id="LHZZ01000575">
    <property type="protein sequence ID" value="KXV74894.1"/>
    <property type="molecule type" value="Genomic_DNA"/>
</dbReference>
<organism evidence="9 10">
    <name type="scientific">Acetobacter malorum</name>
    <dbReference type="NCBI Taxonomy" id="178901"/>
    <lineage>
        <taxon>Bacteria</taxon>
        <taxon>Pseudomonadati</taxon>
        <taxon>Pseudomonadota</taxon>
        <taxon>Alphaproteobacteria</taxon>
        <taxon>Acetobacterales</taxon>
        <taxon>Acetobacteraceae</taxon>
        <taxon>Acetobacter</taxon>
    </lineage>
</organism>
<dbReference type="PANTHER" id="PTHR11079">
    <property type="entry name" value="CYTOSINE DEAMINASE FAMILY MEMBER"/>
    <property type="match status" value="1"/>
</dbReference>
<comment type="caution">
    <text evidence="9">The sequence shown here is derived from an EMBL/GenBank/DDBJ whole genome shotgun (WGS) entry which is preliminary data.</text>
</comment>
<name>A0A149V3X8_9PROT</name>
<feature type="binding site" evidence="7">
    <location>
        <position position="51"/>
    </location>
    <ligand>
        <name>Zn(2+)</name>
        <dbReference type="ChEBI" id="CHEBI:29105"/>
        <note>catalytic</note>
    </ligand>
</feature>
<evidence type="ECO:0000256" key="2">
    <source>
        <dbReference type="ARBA" id="ARBA00022694"/>
    </source>
</evidence>
<evidence type="ECO:0000256" key="4">
    <source>
        <dbReference type="ARBA" id="ARBA00022801"/>
    </source>
</evidence>
<dbReference type="SUPFAM" id="SSF53927">
    <property type="entry name" value="Cytidine deaminase-like"/>
    <property type="match status" value="1"/>
</dbReference>
<dbReference type="Proteomes" id="UP000075538">
    <property type="component" value="Unassembled WGS sequence"/>
</dbReference>
<evidence type="ECO:0000256" key="6">
    <source>
        <dbReference type="ARBA" id="ARBA00048045"/>
    </source>
</evidence>